<keyword evidence="2" id="KW-0784">Thiamine biosynthesis</keyword>
<evidence type="ECO:0000256" key="1">
    <source>
        <dbReference type="ARBA" id="ARBA00004948"/>
    </source>
</evidence>
<dbReference type="GO" id="GO:0009228">
    <property type="term" value="P:thiamine biosynthetic process"/>
    <property type="evidence" value="ECO:0007669"/>
    <property type="project" value="UniProtKB-KW"/>
</dbReference>
<accession>A0A1I1H0K9</accession>
<dbReference type="InterPro" id="IPR036206">
    <property type="entry name" value="ThiamineP_synth_sf"/>
</dbReference>
<gene>
    <name evidence="4" type="ORF">SAMN02910406_01286</name>
</gene>
<comment type="pathway">
    <text evidence="1">Cofactor biosynthesis; thiamine diphosphate biosynthesis.</text>
</comment>
<organism evidence="4 5">
    <name type="scientific">Ruminococcus albus</name>
    <dbReference type="NCBI Taxonomy" id="1264"/>
    <lineage>
        <taxon>Bacteria</taxon>
        <taxon>Bacillati</taxon>
        <taxon>Bacillota</taxon>
        <taxon>Clostridia</taxon>
        <taxon>Eubacteriales</taxon>
        <taxon>Oscillospiraceae</taxon>
        <taxon>Ruminococcus</taxon>
    </lineage>
</organism>
<dbReference type="InterPro" id="IPR013785">
    <property type="entry name" value="Aldolase_TIM"/>
</dbReference>
<dbReference type="RefSeq" id="WP_074960721.1">
    <property type="nucleotide sequence ID" value="NZ_FOKQ01000008.1"/>
</dbReference>
<dbReference type="InterPro" id="IPR022998">
    <property type="entry name" value="ThiamineP_synth_TenI"/>
</dbReference>
<proteinExistence type="predicted"/>
<dbReference type="PANTHER" id="PTHR20857">
    <property type="entry name" value="THIAMINE-PHOSPHATE PYROPHOSPHORYLASE"/>
    <property type="match status" value="1"/>
</dbReference>
<feature type="domain" description="Thiamine phosphate synthase/TenI" evidence="3">
    <location>
        <begin position="5"/>
        <end position="181"/>
    </location>
</feature>
<dbReference type="CDD" id="cd00564">
    <property type="entry name" value="TMP_TenI"/>
    <property type="match status" value="1"/>
</dbReference>
<evidence type="ECO:0000313" key="4">
    <source>
        <dbReference type="EMBL" id="SFC17679.1"/>
    </source>
</evidence>
<dbReference type="SUPFAM" id="SSF51391">
    <property type="entry name" value="Thiamin phosphate synthase"/>
    <property type="match status" value="1"/>
</dbReference>
<evidence type="ECO:0000259" key="3">
    <source>
        <dbReference type="Pfam" id="PF02581"/>
    </source>
</evidence>
<name>A0A1I1H0K9_RUMAL</name>
<reference evidence="4 5" key="1">
    <citation type="submission" date="2016-10" db="EMBL/GenBank/DDBJ databases">
        <authorList>
            <person name="de Groot N.N."/>
        </authorList>
    </citation>
    <scope>NUCLEOTIDE SEQUENCE [LARGE SCALE GENOMIC DNA]</scope>
    <source>
        <strain evidence="4 5">AR67</strain>
    </source>
</reference>
<dbReference type="Pfam" id="PF02581">
    <property type="entry name" value="TMP-TENI"/>
    <property type="match status" value="1"/>
</dbReference>
<evidence type="ECO:0000313" key="5">
    <source>
        <dbReference type="Proteomes" id="UP000182192"/>
    </source>
</evidence>
<dbReference type="PANTHER" id="PTHR20857:SF15">
    <property type="entry name" value="THIAMINE-PHOSPHATE SYNTHASE"/>
    <property type="match status" value="1"/>
</dbReference>
<dbReference type="Proteomes" id="UP000182192">
    <property type="component" value="Unassembled WGS sequence"/>
</dbReference>
<dbReference type="EMBL" id="FOKQ01000008">
    <property type="protein sequence ID" value="SFC17679.1"/>
    <property type="molecule type" value="Genomic_DNA"/>
</dbReference>
<dbReference type="AlphaFoldDB" id="A0A1I1H0K9"/>
<evidence type="ECO:0000256" key="2">
    <source>
        <dbReference type="ARBA" id="ARBA00022977"/>
    </source>
</evidence>
<dbReference type="GO" id="GO:0005737">
    <property type="term" value="C:cytoplasm"/>
    <property type="evidence" value="ECO:0007669"/>
    <property type="project" value="TreeGrafter"/>
</dbReference>
<sequence>MCKIICITNRKLCRRSFPEQLKNITAARPDMVILREKDMSEKEYSELAEKSAEICKGYGVPFAVNSFWKTAAMLGIKRVHLPLHLLREMTPEEKAQFDIIGTSCHSKDDAIEAESLGAGYIIAGHIFETDCKKGLAGRGLGFLEEVKECVDIPVYAIGGISPENAADCIRTGADGICLMSGFMQAEDVSAYMENLKNNINRKEK</sequence>
<dbReference type="GO" id="GO:0004789">
    <property type="term" value="F:thiamine-phosphate diphosphorylase activity"/>
    <property type="evidence" value="ECO:0007669"/>
    <property type="project" value="TreeGrafter"/>
</dbReference>
<dbReference type="OrthoDB" id="9815348at2"/>
<protein>
    <submittedName>
        <fullName evidence="4">Thiamine-phosphate pyrophosphorylase</fullName>
    </submittedName>
</protein>
<dbReference type="Gene3D" id="3.20.20.70">
    <property type="entry name" value="Aldolase class I"/>
    <property type="match status" value="1"/>
</dbReference>